<dbReference type="Gene3D" id="3.10.20.30">
    <property type="match status" value="1"/>
</dbReference>
<dbReference type="InterPro" id="IPR016155">
    <property type="entry name" value="Mopterin_synth/thiamin_S_b"/>
</dbReference>
<keyword evidence="2" id="KW-1185">Reference proteome</keyword>
<sequence>MSGLLLQAPSADAPLIDEQVARVSVLFFGKVADVFGRAAEVEIPAAGCSVPALKVLLGELTEGGIEALCARGVRCAVDRDIVGDEAWIRPGQEVAFFSMFSGG</sequence>
<dbReference type="Pfam" id="PF02597">
    <property type="entry name" value="ThiS"/>
    <property type="match status" value="1"/>
</dbReference>
<dbReference type="Proteomes" id="UP000249254">
    <property type="component" value="Unassembled WGS sequence"/>
</dbReference>
<dbReference type="RefSeq" id="WP_111528909.1">
    <property type="nucleotide sequence ID" value="NZ_JBHRSG010000003.1"/>
</dbReference>
<dbReference type="AlphaFoldDB" id="A0A328AL13"/>
<reference evidence="2" key="1">
    <citation type="submission" date="2018-05" db="EMBL/GenBank/DDBJ databases">
        <authorList>
            <person name="Li X."/>
        </authorList>
    </citation>
    <scope>NUCLEOTIDE SEQUENCE [LARGE SCALE GENOMIC DNA]</scope>
    <source>
        <strain evidence="2">LX32</strain>
    </source>
</reference>
<organism evidence="1 2">
    <name type="scientific">Phenylobacterium soli</name>
    <dbReference type="NCBI Taxonomy" id="2170551"/>
    <lineage>
        <taxon>Bacteria</taxon>
        <taxon>Pseudomonadati</taxon>
        <taxon>Pseudomonadota</taxon>
        <taxon>Alphaproteobacteria</taxon>
        <taxon>Caulobacterales</taxon>
        <taxon>Caulobacteraceae</taxon>
        <taxon>Phenylobacterium</taxon>
    </lineage>
</organism>
<dbReference type="InterPro" id="IPR003749">
    <property type="entry name" value="ThiS/MoaD-like"/>
</dbReference>
<evidence type="ECO:0000313" key="1">
    <source>
        <dbReference type="EMBL" id="RAK55161.1"/>
    </source>
</evidence>
<gene>
    <name evidence="1" type="ORF">DJ017_11835</name>
</gene>
<name>A0A328AL13_9CAUL</name>
<dbReference type="SUPFAM" id="SSF54285">
    <property type="entry name" value="MoaD/ThiS"/>
    <property type="match status" value="1"/>
</dbReference>
<dbReference type="EMBL" id="QFYQ01000001">
    <property type="protein sequence ID" value="RAK55161.1"/>
    <property type="molecule type" value="Genomic_DNA"/>
</dbReference>
<protein>
    <submittedName>
        <fullName evidence="1">Molybdopterin synthase sulfur carrier subunit</fullName>
    </submittedName>
</protein>
<dbReference type="OrthoDB" id="7173579at2"/>
<proteinExistence type="predicted"/>
<dbReference type="InterPro" id="IPR012675">
    <property type="entry name" value="Beta-grasp_dom_sf"/>
</dbReference>
<accession>A0A328AL13</accession>
<evidence type="ECO:0000313" key="2">
    <source>
        <dbReference type="Proteomes" id="UP000249254"/>
    </source>
</evidence>
<comment type="caution">
    <text evidence="1">The sequence shown here is derived from an EMBL/GenBank/DDBJ whole genome shotgun (WGS) entry which is preliminary data.</text>
</comment>